<organism evidence="5 6">
    <name type="scientific">Paenibacillus glacialis</name>
    <dbReference type="NCBI Taxonomy" id="494026"/>
    <lineage>
        <taxon>Bacteria</taxon>
        <taxon>Bacillati</taxon>
        <taxon>Bacillota</taxon>
        <taxon>Bacilli</taxon>
        <taxon>Bacillales</taxon>
        <taxon>Paenibacillaceae</taxon>
        <taxon>Paenibacillus</taxon>
    </lineage>
</organism>
<dbReference type="CDD" id="cd02508">
    <property type="entry name" value="ADP_Glucose_PP"/>
    <property type="match status" value="1"/>
</dbReference>
<dbReference type="PANTHER" id="PTHR43523:SF6">
    <property type="entry name" value="GLYCOGEN BIOSYNTHESIS PROTEIN GLGD"/>
    <property type="match status" value="1"/>
</dbReference>
<dbReference type="STRING" id="494026.PGLA_09425"/>
<evidence type="ECO:0000259" key="4">
    <source>
        <dbReference type="Pfam" id="PF24894"/>
    </source>
</evidence>
<dbReference type="InterPro" id="IPR056818">
    <property type="entry name" value="GlmU/GlgC-like_hexapep"/>
</dbReference>
<dbReference type="SUPFAM" id="SSF53448">
    <property type="entry name" value="Nucleotide-diphospho-sugar transferases"/>
    <property type="match status" value="1"/>
</dbReference>
<gene>
    <name evidence="5" type="ORF">PGLA_09425</name>
</gene>
<keyword evidence="6" id="KW-1185">Reference proteome</keyword>
<evidence type="ECO:0000256" key="1">
    <source>
        <dbReference type="ARBA" id="ARBA00010443"/>
    </source>
</evidence>
<feature type="domain" description="Glucose-1-phosphate adenylyltransferase/Bifunctional protein GlmU-like C-terminal hexapeptide" evidence="4">
    <location>
        <begin position="279"/>
        <end position="355"/>
    </location>
</feature>
<dbReference type="GO" id="GO:0008878">
    <property type="term" value="F:glucose-1-phosphate adenylyltransferase activity"/>
    <property type="evidence" value="ECO:0007669"/>
    <property type="project" value="InterPro"/>
</dbReference>
<dbReference type="InterPro" id="IPR029044">
    <property type="entry name" value="Nucleotide-diphossugar_trans"/>
</dbReference>
<keyword evidence="5" id="KW-0548">Nucleotidyltransferase</keyword>
<dbReference type="NCBIfam" id="TIGR02092">
    <property type="entry name" value="glgD"/>
    <property type="match status" value="1"/>
</dbReference>
<sequence>MKNVMGIINMVNEPNQLEELTYHRNIGSVPFAGRYRLIDFILSSMVNSGITNVGIFTHTKYRSLMDHLGSGKEWDLDRKRSGLFILPPMKEGLDPTNGDLHTLNAHRDYLHRSSEEYVLITRSYMVCNIDFNGLQEFHNSNKADITVVYKETNDIDSFSTRIGMDDKGKVISMWEPNASPHGDKVSMEMFFLKKSLLLDLIETSLAKGHHSLMKDAIRTNMGRLNIYGYAYQGYLGVINTLNSYYRHSMNLLNPNVWRELFFRPGLIYTKIKDEPPTRHHDGGHTSNSMVANGCVIEGVVTNSILFRGVHICKGASVKNSIIMQNGVIHENAAIEHAIIDKDVIIKAERTLIGHERAPFIVVKRKVI</sequence>
<dbReference type="GO" id="GO:0005978">
    <property type="term" value="P:glycogen biosynthetic process"/>
    <property type="evidence" value="ECO:0007669"/>
    <property type="project" value="UniProtKB-KW"/>
</dbReference>
<dbReference type="InterPro" id="IPR005835">
    <property type="entry name" value="NTP_transferase_dom"/>
</dbReference>
<keyword evidence="5" id="KW-0808">Transferase</keyword>
<feature type="domain" description="Nucleotidyl transferase" evidence="3">
    <location>
        <begin position="16"/>
        <end position="223"/>
    </location>
</feature>
<accession>A0A162MEQ0</accession>
<dbReference type="RefSeq" id="WP_068531918.1">
    <property type="nucleotide sequence ID" value="NZ_LVJH01000016.1"/>
</dbReference>
<keyword evidence="2" id="KW-0320">Glycogen biosynthesis</keyword>
<evidence type="ECO:0000313" key="6">
    <source>
        <dbReference type="Proteomes" id="UP000076967"/>
    </source>
</evidence>
<dbReference type="InterPro" id="IPR011831">
    <property type="entry name" value="ADP-Glc_PPase"/>
</dbReference>
<evidence type="ECO:0000259" key="3">
    <source>
        <dbReference type="Pfam" id="PF00483"/>
    </source>
</evidence>
<dbReference type="Gene3D" id="2.160.10.10">
    <property type="entry name" value="Hexapeptide repeat proteins"/>
    <property type="match status" value="1"/>
</dbReference>
<dbReference type="Gene3D" id="3.90.550.10">
    <property type="entry name" value="Spore Coat Polysaccharide Biosynthesis Protein SpsA, Chain A"/>
    <property type="match status" value="1"/>
</dbReference>
<name>A0A162MEQ0_9BACL</name>
<comment type="caution">
    <text evidence="5">The sequence shown here is derived from an EMBL/GenBank/DDBJ whole genome shotgun (WGS) entry which is preliminary data.</text>
</comment>
<evidence type="ECO:0000313" key="5">
    <source>
        <dbReference type="EMBL" id="OAB43203.1"/>
    </source>
</evidence>
<dbReference type="AlphaFoldDB" id="A0A162MEQ0"/>
<dbReference type="InterPro" id="IPR011004">
    <property type="entry name" value="Trimer_LpxA-like_sf"/>
</dbReference>
<dbReference type="PANTHER" id="PTHR43523">
    <property type="entry name" value="GLUCOSE-1-PHOSPHATE ADENYLYLTRANSFERASE-RELATED"/>
    <property type="match status" value="1"/>
</dbReference>
<dbReference type="EMBL" id="LVJH01000016">
    <property type="protein sequence ID" value="OAB43203.1"/>
    <property type="molecule type" value="Genomic_DNA"/>
</dbReference>
<dbReference type="SUPFAM" id="SSF51161">
    <property type="entry name" value="Trimeric LpxA-like enzymes"/>
    <property type="match status" value="1"/>
</dbReference>
<protein>
    <submittedName>
        <fullName evidence="5">Glucose-1-phosphate adenylyltransferase subunit GlgD</fullName>
    </submittedName>
</protein>
<reference evidence="5 6" key="1">
    <citation type="submission" date="2016-03" db="EMBL/GenBank/DDBJ databases">
        <title>Draft genome sequence of Paenibacillus glacialis DSM 22343.</title>
        <authorList>
            <person name="Shin S.-K."/>
            <person name="Yi H."/>
        </authorList>
    </citation>
    <scope>NUCLEOTIDE SEQUENCE [LARGE SCALE GENOMIC DNA]</scope>
    <source>
        <strain evidence="5 6">DSM 22343</strain>
    </source>
</reference>
<dbReference type="CDD" id="cd04651">
    <property type="entry name" value="LbH_G1P_AT_C"/>
    <property type="match status" value="1"/>
</dbReference>
<dbReference type="Pfam" id="PF24894">
    <property type="entry name" value="Hexapep_GlmU"/>
    <property type="match status" value="1"/>
</dbReference>
<evidence type="ECO:0000256" key="2">
    <source>
        <dbReference type="ARBA" id="ARBA00023056"/>
    </source>
</evidence>
<dbReference type="InterPro" id="IPR011832">
    <property type="entry name" value="GlgDAde_trans"/>
</dbReference>
<dbReference type="Pfam" id="PF00483">
    <property type="entry name" value="NTP_transferase"/>
    <property type="match status" value="1"/>
</dbReference>
<dbReference type="Proteomes" id="UP000076967">
    <property type="component" value="Unassembled WGS sequence"/>
</dbReference>
<comment type="similarity">
    <text evidence="1">Belongs to the bacterial/plant glucose-1-phosphate adenylyltransferase family.</text>
</comment>
<proteinExistence type="inferred from homology"/>
<dbReference type="OrthoDB" id="9801810at2"/>